<feature type="transmembrane region" description="Helical" evidence="3">
    <location>
        <begin position="74"/>
        <end position="101"/>
    </location>
</feature>
<name>A0A8K0P8Y1_LADFU</name>
<dbReference type="PANTHER" id="PTHR11328:SF49">
    <property type="entry name" value="MAJOR FACILITATOR SUPERFAMILY DOMAIN-CONTAINING PROTEIN 12-LIKE PROTEIN"/>
    <property type="match status" value="1"/>
</dbReference>
<feature type="transmembrane region" description="Helical" evidence="3">
    <location>
        <begin position="451"/>
        <end position="472"/>
    </location>
</feature>
<feature type="transmembrane region" description="Helical" evidence="3">
    <location>
        <begin position="226"/>
        <end position="248"/>
    </location>
</feature>
<evidence type="ECO:0000256" key="2">
    <source>
        <dbReference type="SAM" id="MobiDB-lite"/>
    </source>
</evidence>
<feature type="transmembrane region" description="Helical" evidence="3">
    <location>
        <begin position="268"/>
        <end position="287"/>
    </location>
</feature>
<evidence type="ECO:0000313" key="5">
    <source>
        <dbReference type="Proteomes" id="UP000792457"/>
    </source>
</evidence>
<dbReference type="OrthoDB" id="1730117at2759"/>
<evidence type="ECO:0000256" key="3">
    <source>
        <dbReference type="SAM" id="Phobius"/>
    </source>
</evidence>
<evidence type="ECO:0000256" key="1">
    <source>
        <dbReference type="ARBA" id="ARBA00008335"/>
    </source>
</evidence>
<dbReference type="Pfam" id="PF13347">
    <property type="entry name" value="MFS_2"/>
    <property type="match status" value="1"/>
</dbReference>
<feature type="transmembrane region" description="Helical" evidence="3">
    <location>
        <begin position="182"/>
        <end position="205"/>
    </location>
</feature>
<feature type="region of interest" description="Disordered" evidence="2">
    <location>
        <begin position="38"/>
        <end position="57"/>
    </location>
</feature>
<feature type="transmembrane region" description="Helical" evidence="3">
    <location>
        <begin position="152"/>
        <end position="170"/>
    </location>
</feature>
<feature type="transmembrane region" description="Helical" evidence="3">
    <location>
        <begin position="388"/>
        <end position="406"/>
    </location>
</feature>
<dbReference type="AlphaFoldDB" id="A0A8K0P8Y1"/>
<proteinExistence type="inferred from homology"/>
<dbReference type="FunFam" id="1.20.1250.20:FF:000431">
    <property type="entry name" value="Predicted protein"/>
    <property type="match status" value="1"/>
</dbReference>
<reference evidence="4" key="2">
    <citation type="submission" date="2017-10" db="EMBL/GenBank/DDBJ databases">
        <title>Ladona fulva Genome sequencing and assembly.</title>
        <authorList>
            <person name="Murali S."/>
            <person name="Richards S."/>
            <person name="Bandaranaike D."/>
            <person name="Bellair M."/>
            <person name="Blankenburg K."/>
            <person name="Chao H."/>
            <person name="Dinh H."/>
            <person name="Doddapaneni H."/>
            <person name="Dugan-Rocha S."/>
            <person name="Elkadiri S."/>
            <person name="Gnanaolivu R."/>
            <person name="Hernandez B."/>
            <person name="Skinner E."/>
            <person name="Javaid M."/>
            <person name="Lee S."/>
            <person name="Li M."/>
            <person name="Ming W."/>
            <person name="Munidasa M."/>
            <person name="Muniz J."/>
            <person name="Nguyen L."/>
            <person name="Hughes D."/>
            <person name="Osuji N."/>
            <person name="Pu L.-L."/>
            <person name="Puazo M."/>
            <person name="Qu C."/>
            <person name="Quiroz J."/>
            <person name="Raj R."/>
            <person name="Weissenberger G."/>
            <person name="Xin Y."/>
            <person name="Zou X."/>
            <person name="Han Y."/>
            <person name="Worley K."/>
            <person name="Muzny D."/>
            <person name="Gibbs R."/>
        </authorList>
    </citation>
    <scope>NUCLEOTIDE SEQUENCE</scope>
    <source>
        <strain evidence="4">Sampled in the wild</strain>
    </source>
</reference>
<accession>A0A8K0P8Y1</accession>
<dbReference type="SUPFAM" id="SSF103473">
    <property type="entry name" value="MFS general substrate transporter"/>
    <property type="match status" value="1"/>
</dbReference>
<sequence>MAPPYLDLMEDEEEPLLLKITGLVSGYTLREPFLYRPPASSTPPPPRPVQYHNGPALPLREPPRRHPMPVLWKIAYGVGHILNDICASMWFSYTLLFFHVVLGMEGYVAGALLLLGQVVDALATPVVGILADKNGSGAISAFGRWSCGRRKSWHIGGTIAVLVSFPFIFMSCSICSSFEENIWVMPLYFSVLVTIFQVGWATVQISHLSLIPDLTPSEHERTELTAIRYSMSVCSNVAVYFITWMVLHLNKGEELKIGPNDAYKFKEIVLIGLGLGMAFTIFFHVFLKEPAVSRRSYLNLRGSDKDIPMAATSTAQIFRDPRLYQVALLYVSSRLYATLSQVYIPLYLDESLDKEAESLAVIPLVSYASSFVTSLIVKFINKRCGRKVTYLIGGIVSIIACMWIYYGEGPSYVEHEIYVVAVLIGAGSSITLVTSLCITADLIGANTESGASVYSAVTFADKLFNGIAVMIIENMKCTGFCPHYYRDALAFACGGTAAFGLVSLATLIPVFIGAPRGN</sequence>
<evidence type="ECO:0008006" key="6">
    <source>
        <dbReference type="Google" id="ProtNLM"/>
    </source>
</evidence>
<keyword evidence="3" id="KW-0472">Membrane</keyword>
<feature type="transmembrane region" description="Helical" evidence="3">
    <location>
        <begin position="107"/>
        <end position="131"/>
    </location>
</feature>
<dbReference type="InterPro" id="IPR036259">
    <property type="entry name" value="MFS_trans_sf"/>
</dbReference>
<dbReference type="GO" id="GO:0005886">
    <property type="term" value="C:plasma membrane"/>
    <property type="evidence" value="ECO:0007669"/>
    <property type="project" value="TreeGrafter"/>
</dbReference>
<protein>
    <recommendedName>
        <fullName evidence="6">Major facilitator superfamily domain-containing protein 12</fullName>
    </recommendedName>
</protein>
<gene>
    <name evidence="4" type="ORF">J437_LFUL016509</name>
</gene>
<keyword evidence="3" id="KW-0812">Transmembrane</keyword>
<feature type="transmembrane region" description="Helical" evidence="3">
    <location>
        <begin position="418"/>
        <end position="439"/>
    </location>
</feature>
<keyword evidence="5" id="KW-1185">Reference proteome</keyword>
<feature type="transmembrane region" description="Helical" evidence="3">
    <location>
        <begin position="327"/>
        <end position="348"/>
    </location>
</feature>
<evidence type="ECO:0000313" key="4">
    <source>
        <dbReference type="EMBL" id="KAG8237532.1"/>
    </source>
</evidence>
<reference evidence="4" key="1">
    <citation type="submission" date="2013-04" db="EMBL/GenBank/DDBJ databases">
        <authorList>
            <person name="Qu J."/>
            <person name="Murali S.C."/>
            <person name="Bandaranaike D."/>
            <person name="Bellair M."/>
            <person name="Blankenburg K."/>
            <person name="Chao H."/>
            <person name="Dinh H."/>
            <person name="Doddapaneni H."/>
            <person name="Downs B."/>
            <person name="Dugan-Rocha S."/>
            <person name="Elkadiri S."/>
            <person name="Gnanaolivu R.D."/>
            <person name="Hernandez B."/>
            <person name="Javaid M."/>
            <person name="Jayaseelan J.C."/>
            <person name="Lee S."/>
            <person name="Li M."/>
            <person name="Ming W."/>
            <person name="Munidasa M."/>
            <person name="Muniz J."/>
            <person name="Nguyen L."/>
            <person name="Ongeri F."/>
            <person name="Osuji N."/>
            <person name="Pu L.-L."/>
            <person name="Puazo M."/>
            <person name="Qu C."/>
            <person name="Quiroz J."/>
            <person name="Raj R."/>
            <person name="Weissenberger G."/>
            <person name="Xin Y."/>
            <person name="Zou X."/>
            <person name="Han Y."/>
            <person name="Richards S."/>
            <person name="Worley K."/>
            <person name="Muzny D."/>
            <person name="Gibbs R."/>
        </authorList>
    </citation>
    <scope>NUCLEOTIDE SEQUENCE</scope>
    <source>
        <strain evidence="4">Sampled in the wild</strain>
    </source>
</reference>
<dbReference type="GO" id="GO:0008643">
    <property type="term" value="P:carbohydrate transport"/>
    <property type="evidence" value="ECO:0007669"/>
    <property type="project" value="InterPro"/>
</dbReference>
<dbReference type="InterPro" id="IPR039672">
    <property type="entry name" value="MFS_2"/>
</dbReference>
<dbReference type="PANTHER" id="PTHR11328">
    <property type="entry name" value="MAJOR FACILITATOR SUPERFAMILY DOMAIN-CONTAINING PROTEIN"/>
    <property type="match status" value="1"/>
</dbReference>
<keyword evidence="3" id="KW-1133">Transmembrane helix</keyword>
<feature type="transmembrane region" description="Helical" evidence="3">
    <location>
        <begin position="360"/>
        <end position="381"/>
    </location>
</feature>
<dbReference type="GO" id="GO:0015293">
    <property type="term" value="F:symporter activity"/>
    <property type="evidence" value="ECO:0007669"/>
    <property type="project" value="InterPro"/>
</dbReference>
<dbReference type="Proteomes" id="UP000792457">
    <property type="component" value="Unassembled WGS sequence"/>
</dbReference>
<comment type="similarity">
    <text evidence="1">Belongs to the major facilitator superfamily.</text>
</comment>
<dbReference type="EMBL" id="KZ309182">
    <property type="protein sequence ID" value="KAG8237532.1"/>
    <property type="molecule type" value="Genomic_DNA"/>
</dbReference>
<feature type="transmembrane region" description="Helical" evidence="3">
    <location>
        <begin position="488"/>
        <end position="512"/>
    </location>
</feature>
<dbReference type="Gene3D" id="1.20.1250.20">
    <property type="entry name" value="MFS general substrate transporter like domains"/>
    <property type="match status" value="1"/>
</dbReference>
<organism evidence="4 5">
    <name type="scientific">Ladona fulva</name>
    <name type="common">Scarce chaser dragonfly</name>
    <name type="synonym">Libellula fulva</name>
    <dbReference type="NCBI Taxonomy" id="123851"/>
    <lineage>
        <taxon>Eukaryota</taxon>
        <taxon>Metazoa</taxon>
        <taxon>Ecdysozoa</taxon>
        <taxon>Arthropoda</taxon>
        <taxon>Hexapoda</taxon>
        <taxon>Insecta</taxon>
        <taxon>Pterygota</taxon>
        <taxon>Palaeoptera</taxon>
        <taxon>Odonata</taxon>
        <taxon>Epiprocta</taxon>
        <taxon>Anisoptera</taxon>
        <taxon>Libelluloidea</taxon>
        <taxon>Libellulidae</taxon>
        <taxon>Ladona</taxon>
    </lineage>
</organism>
<dbReference type="CDD" id="cd17491">
    <property type="entry name" value="MFS_MFSD12"/>
    <property type="match status" value="1"/>
</dbReference>
<comment type="caution">
    <text evidence="4">The sequence shown here is derived from an EMBL/GenBank/DDBJ whole genome shotgun (WGS) entry which is preliminary data.</text>
</comment>